<feature type="compositionally biased region" description="Polar residues" evidence="1">
    <location>
        <begin position="63"/>
        <end position="81"/>
    </location>
</feature>
<dbReference type="AlphaFoldDB" id="A0A5B7IYC1"/>
<protein>
    <submittedName>
        <fullName evidence="2">Uncharacterized protein</fullName>
    </submittedName>
</protein>
<dbReference type="Proteomes" id="UP000324222">
    <property type="component" value="Unassembled WGS sequence"/>
</dbReference>
<sequence length="81" mass="8954">MFPDSSFDRVVTIINRSTVSSLPACLKGLTNPPDNNSIYPTARIHEAVQASLQRGYTGHPEQRQTSPNSIHTMESSTKIRV</sequence>
<accession>A0A5B7IYC1</accession>
<dbReference type="EMBL" id="VSRR010074069">
    <property type="protein sequence ID" value="MPC87299.1"/>
    <property type="molecule type" value="Genomic_DNA"/>
</dbReference>
<gene>
    <name evidence="2" type="ORF">E2C01_082157</name>
</gene>
<name>A0A5B7IYC1_PORTR</name>
<organism evidence="2 3">
    <name type="scientific">Portunus trituberculatus</name>
    <name type="common">Swimming crab</name>
    <name type="synonym">Neptunus trituberculatus</name>
    <dbReference type="NCBI Taxonomy" id="210409"/>
    <lineage>
        <taxon>Eukaryota</taxon>
        <taxon>Metazoa</taxon>
        <taxon>Ecdysozoa</taxon>
        <taxon>Arthropoda</taxon>
        <taxon>Crustacea</taxon>
        <taxon>Multicrustacea</taxon>
        <taxon>Malacostraca</taxon>
        <taxon>Eumalacostraca</taxon>
        <taxon>Eucarida</taxon>
        <taxon>Decapoda</taxon>
        <taxon>Pleocyemata</taxon>
        <taxon>Brachyura</taxon>
        <taxon>Eubrachyura</taxon>
        <taxon>Portunoidea</taxon>
        <taxon>Portunidae</taxon>
        <taxon>Portuninae</taxon>
        <taxon>Portunus</taxon>
    </lineage>
</organism>
<feature type="region of interest" description="Disordered" evidence="1">
    <location>
        <begin position="54"/>
        <end position="81"/>
    </location>
</feature>
<evidence type="ECO:0000256" key="1">
    <source>
        <dbReference type="SAM" id="MobiDB-lite"/>
    </source>
</evidence>
<comment type="caution">
    <text evidence="2">The sequence shown here is derived from an EMBL/GenBank/DDBJ whole genome shotgun (WGS) entry which is preliminary data.</text>
</comment>
<evidence type="ECO:0000313" key="3">
    <source>
        <dbReference type="Proteomes" id="UP000324222"/>
    </source>
</evidence>
<reference evidence="2 3" key="1">
    <citation type="submission" date="2019-05" db="EMBL/GenBank/DDBJ databases">
        <title>Another draft genome of Portunus trituberculatus and its Hox gene families provides insights of decapod evolution.</title>
        <authorList>
            <person name="Jeong J.-H."/>
            <person name="Song I."/>
            <person name="Kim S."/>
            <person name="Choi T."/>
            <person name="Kim D."/>
            <person name="Ryu S."/>
            <person name="Kim W."/>
        </authorList>
    </citation>
    <scope>NUCLEOTIDE SEQUENCE [LARGE SCALE GENOMIC DNA]</scope>
    <source>
        <tissue evidence="2">Muscle</tissue>
    </source>
</reference>
<evidence type="ECO:0000313" key="2">
    <source>
        <dbReference type="EMBL" id="MPC87299.1"/>
    </source>
</evidence>
<proteinExistence type="predicted"/>
<keyword evidence="3" id="KW-1185">Reference proteome</keyword>